<dbReference type="NCBIfam" id="TIGR00711">
    <property type="entry name" value="efflux_EmrB"/>
    <property type="match status" value="1"/>
</dbReference>
<dbReference type="Proteomes" id="UP000066995">
    <property type="component" value="Chromosome"/>
</dbReference>
<evidence type="ECO:0000256" key="3">
    <source>
        <dbReference type="ARBA" id="ARBA00022475"/>
    </source>
</evidence>
<feature type="transmembrane region" description="Helical" evidence="7">
    <location>
        <begin position="331"/>
        <end position="349"/>
    </location>
</feature>
<feature type="transmembrane region" description="Helical" evidence="7">
    <location>
        <begin position="394"/>
        <end position="417"/>
    </location>
</feature>
<feature type="transmembrane region" description="Helical" evidence="7">
    <location>
        <begin position="104"/>
        <end position="125"/>
    </location>
</feature>
<feature type="transmembrane region" description="Helical" evidence="7">
    <location>
        <begin position="51"/>
        <end position="72"/>
    </location>
</feature>
<dbReference type="SUPFAM" id="SSF103473">
    <property type="entry name" value="MFS general substrate transporter"/>
    <property type="match status" value="1"/>
</dbReference>
<dbReference type="RefSeq" id="WP_038642893.1">
    <property type="nucleotide sequence ID" value="NZ_CP006943.1"/>
</dbReference>
<sequence length="470" mass="51102">MAIPTENVSYKGLAWIAASALFMQTLDSTILNTALPAISADMHESPLEMQMAVISYALTVAALIPLSGWLADKFGTLKIFRLAVVLFVLGSIGCAMSQTLEMLVLTRIFQGVGGALMMPVARLAIIRIVPKSELVATWNTMAMAGLIGPVLGPIVGGWLVTFASWHWIFLINIPMGILGIYISGKYMPHLTQKTEKFDFIGFLLFAFSLVSFTFGLELIGEDLNNSSQALLIITAGLLLMAIYIFYAKRVINPILSLNLFKTRTFSIGMIANLINRLCNSGVPFLVPLMLQVSFGYRADLAGWLLAPIAVGAILAKSIVGKILMRLGYKYTLILGSLAMSVIIFTLGFVDKNTPMWLLALILFINGVCNSIIFTSINTLTIADLNDKEASAGSTFLSAVQQVGIGFGIAVASVILALYRKSYGEQGEQLQQAFSSTFFTVTIFGLLLVLFLLFLNKTDGDNLRSQKKRGK</sequence>
<evidence type="ECO:0000256" key="4">
    <source>
        <dbReference type="ARBA" id="ARBA00022692"/>
    </source>
</evidence>
<keyword evidence="3" id="KW-1003">Cell membrane</keyword>
<dbReference type="Pfam" id="PF07690">
    <property type="entry name" value="MFS_1"/>
    <property type="match status" value="2"/>
</dbReference>
<dbReference type="GO" id="GO:0005886">
    <property type="term" value="C:plasma membrane"/>
    <property type="evidence" value="ECO:0007669"/>
    <property type="project" value="UniProtKB-SubCell"/>
</dbReference>
<dbReference type="PANTHER" id="PTHR42718">
    <property type="entry name" value="MAJOR FACILITATOR SUPERFAMILY MULTIDRUG TRANSPORTER MFSC"/>
    <property type="match status" value="1"/>
</dbReference>
<evidence type="ECO:0000256" key="1">
    <source>
        <dbReference type="ARBA" id="ARBA00004651"/>
    </source>
</evidence>
<dbReference type="KEGG" id="mvi:X808_240"/>
<keyword evidence="4 7" id="KW-0812">Transmembrane</keyword>
<name>W0QBD4_9PAST</name>
<feature type="transmembrane region" description="Helical" evidence="7">
    <location>
        <begin position="79"/>
        <end position="98"/>
    </location>
</feature>
<feature type="transmembrane region" description="Helical" evidence="7">
    <location>
        <begin position="355"/>
        <end position="382"/>
    </location>
</feature>
<dbReference type="InterPro" id="IPR004638">
    <property type="entry name" value="EmrB-like"/>
</dbReference>
<dbReference type="PRINTS" id="PR01036">
    <property type="entry name" value="TCRTETB"/>
</dbReference>
<feature type="transmembrane region" description="Helical" evidence="7">
    <location>
        <begin position="228"/>
        <end position="246"/>
    </location>
</feature>
<comment type="subcellular location">
    <subcellularLocation>
        <location evidence="1">Cell membrane</location>
        <topology evidence="1">Multi-pass membrane protein</topology>
    </subcellularLocation>
</comment>
<evidence type="ECO:0000256" key="2">
    <source>
        <dbReference type="ARBA" id="ARBA00022448"/>
    </source>
</evidence>
<dbReference type="InterPro" id="IPR011701">
    <property type="entry name" value="MFS"/>
</dbReference>
<evidence type="ECO:0000313" key="10">
    <source>
        <dbReference type="Proteomes" id="UP000066995"/>
    </source>
</evidence>
<keyword evidence="6 7" id="KW-0472">Membrane</keyword>
<feature type="transmembrane region" description="Helical" evidence="7">
    <location>
        <begin position="437"/>
        <end position="454"/>
    </location>
</feature>
<dbReference type="OrthoDB" id="9812221at2"/>
<feature type="transmembrane region" description="Helical" evidence="7">
    <location>
        <begin position="196"/>
        <end position="216"/>
    </location>
</feature>
<dbReference type="InterPro" id="IPR036259">
    <property type="entry name" value="MFS_trans_sf"/>
</dbReference>
<feature type="transmembrane region" description="Helical" evidence="7">
    <location>
        <begin position="12"/>
        <end position="31"/>
    </location>
</feature>
<dbReference type="GO" id="GO:0022857">
    <property type="term" value="F:transmembrane transporter activity"/>
    <property type="evidence" value="ECO:0007669"/>
    <property type="project" value="InterPro"/>
</dbReference>
<dbReference type="CDD" id="cd17503">
    <property type="entry name" value="MFS_LmrB_MDR_like"/>
    <property type="match status" value="1"/>
</dbReference>
<keyword evidence="10" id="KW-1185">Reference proteome</keyword>
<dbReference type="PATRIC" id="fig|1433287.3.peg.22"/>
<evidence type="ECO:0000256" key="5">
    <source>
        <dbReference type="ARBA" id="ARBA00022989"/>
    </source>
</evidence>
<dbReference type="eggNOG" id="COG2814">
    <property type="taxonomic scope" value="Bacteria"/>
</dbReference>
<feature type="domain" description="Major facilitator superfamily (MFS) profile" evidence="8">
    <location>
        <begin position="13"/>
        <end position="459"/>
    </location>
</feature>
<feature type="transmembrane region" description="Helical" evidence="7">
    <location>
        <begin position="267"/>
        <end position="288"/>
    </location>
</feature>
<dbReference type="PANTHER" id="PTHR42718:SF46">
    <property type="entry name" value="BLR6921 PROTEIN"/>
    <property type="match status" value="1"/>
</dbReference>
<evidence type="ECO:0000256" key="6">
    <source>
        <dbReference type="ARBA" id="ARBA00023136"/>
    </source>
</evidence>
<dbReference type="HOGENOM" id="CLU_000960_28_0_6"/>
<accession>W0QBD4</accession>
<reference evidence="9 10" key="1">
    <citation type="submission" date="2013-12" db="EMBL/GenBank/DDBJ databases">
        <title>Annotation of the Mannheimia varigena USDA-ARS-USMARC-1296 complete genome.</title>
        <authorList>
            <person name="Harhay G.P."/>
            <person name="Clawson M.L."/>
            <person name="Murray R.W."/>
            <person name="Lubbers B.V."/>
            <person name="Heaton M.P."/>
            <person name="Chitko-Mckown C.G."/>
            <person name="Harhay D.M."/>
            <person name="Smith T.P.L."/>
        </authorList>
    </citation>
    <scope>NUCLEOTIDE SEQUENCE [LARGE SCALE GENOMIC DNA]</scope>
    <source>
        <strain evidence="9 10">USDA-ARS-USMARC-1296</strain>
    </source>
</reference>
<evidence type="ECO:0000313" key="9">
    <source>
        <dbReference type="EMBL" id="AHG74553.1"/>
    </source>
</evidence>
<dbReference type="PROSITE" id="PS50850">
    <property type="entry name" value="MFS"/>
    <property type="match status" value="1"/>
</dbReference>
<evidence type="ECO:0000259" key="8">
    <source>
        <dbReference type="PROSITE" id="PS50850"/>
    </source>
</evidence>
<dbReference type="STRING" id="1433287.X808_240"/>
<feature type="transmembrane region" description="Helical" evidence="7">
    <location>
        <begin position="137"/>
        <end position="159"/>
    </location>
</feature>
<protein>
    <submittedName>
        <fullName evidence="9">Transport protein</fullName>
    </submittedName>
</protein>
<evidence type="ECO:0000256" key="7">
    <source>
        <dbReference type="SAM" id="Phobius"/>
    </source>
</evidence>
<feature type="transmembrane region" description="Helical" evidence="7">
    <location>
        <begin position="300"/>
        <end position="319"/>
    </location>
</feature>
<feature type="transmembrane region" description="Helical" evidence="7">
    <location>
        <begin position="165"/>
        <end position="184"/>
    </location>
</feature>
<dbReference type="AlphaFoldDB" id="W0QBD4"/>
<gene>
    <name evidence="9" type="ORF">X808_240</name>
</gene>
<dbReference type="InterPro" id="IPR020846">
    <property type="entry name" value="MFS_dom"/>
</dbReference>
<keyword evidence="2" id="KW-0813">Transport</keyword>
<dbReference type="Gene3D" id="1.20.1250.20">
    <property type="entry name" value="MFS general substrate transporter like domains"/>
    <property type="match status" value="2"/>
</dbReference>
<keyword evidence="5 7" id="KW-1133">Transmembrane helix</keyword>
<organism evidence="9 10">
    <name type="scientific">Mannheimia varigena USDA-ARS-USMARC-1296</name>
    <dbReference type="NCBI Taxonomy" id="1433287"/>
    <lineage>
        <taxon>Bacteria</taxon>
        <taxon>Pseudomonadati</taxon>
        <taxon>Pseudomonadota</taxon>
        <taxon>Gammaproteobacteria</taxon>
        <taxon>Pasteurellales</taxon>
        <taxon>Pasteurellaceae</taxon>
        <taxon>Mannheimia</taxon>
    </lineage>
</organism>
<proteinExistence type="predicted"/>
<dbReference type="EMBL" id="CP006943">
    <property type="protein sequence ID" value="AHG74553.1"/>
    <property type="molecule type" value="Genomic_DNA"/>
</dbReference>